<evidence type="ECO:0000313" key="2">
    <source>
        <dbReference type="WBParaSite" id="JU765_v2.g1173.t1"/>
    </source>
</evidence>
<sequence length="284" mass="31643">MVYLPCKDDSEFQHALTTHMSKVIIVDFYAEWCRPCQVLAPFVKDLAERKPNVVFLTVDIDECKSAAIHNGVKSVPTFAVFVLGQKKETISGPSKESLEAFVNKAVTQYAMIDNAEQSPISGQVDLTPFIDRTQAECLNEEDKHTLKSLLEGPGKIVSDCDEQLIINLPFHRPVKIHSIKIKGPAKQAPKKVKIFANVVGTLDFDKAQNSEPIQTLDFDEAEIINLRFVKFQNVKNIQLFVENNKGGGEQTVIDEIKLYGQPVEQSTNMSEFTRVAGKPGEVGH</sequence>
<name>A0AC34Q057_9BILA</name>
<organism evidence="1 2">
    <name type="scientific">Panagrolaimus sp. JU765</name>
    <dbReference type="NCBI Taxonomy" id="591449"/>
    <lineage>
        <taxon>Eukaryota</taxon>
        <taxon>Metazoa</taxon>
        <taxon>Ecdysozoa</taxon>
        <taxon>Nematoda</taxon>
        <taxon>Chromadorea</taxon>
        <taxon>Rhabditida</taxon>
        <taxon>Tylenchina</taxon>
        <taxon>Panagrolaimomorpha</taxon>
        <taxon>Panagrolaimoidea</taxon>
        <taxon>Panagrolaimidae</taxon>
        <taxon>Panagrolaimus</taxon>
    </lineage>
</organism>
<reference evidence="2" key="1">
    <citation type="submission" date="2022-11" db="UniProtKB">
        <authorList>
            <consortium name="WormBaseParasite"/>
        </authorList>
    </citation>
    <scope>IDENTIFICATION</scope>
</reference>
<protein>
    <submittedName>
        <fullName evidence="2">Thioredoxin-like protein 1</fullName>
    </submittedName>
</protein>
<proteinExistence type="predicted"/>
<dbReference type="Proteomes" id="UP000887576">
    <property type="component" value="Unplaced"/>
</dbReference>
<accession>A0AC34Q057</accession>
<dbReference type="WBParaSite" id="JU765_v2.g1173.t1">
    <property type="protein sequence ID" value="JU765_v2.g1173.t1"/>
    <property type="gene ID" value="JU765_v2.g1173"/>
</dbReference>
<evidence type="ECO:0000313" key="1">
    <source>
        <dbReference type="Proteomes" id="UP000887576"/>
    </source>
</evidence>